<sequence length="968" mass="105825">MGFLLKEALKSLCGLSRWSYAVFWKIGCRNPKLLIWEECYFEQPTDSGLLLASGTESPDQTYEEWERCWVSNKTCIAQIGGQSGDRVSSLINKMMMGNQINPVGEGIVGRAAFTGNHQWILLEHCSRGFYPPEVLNEMHHQSSAGMQTVAVIPILPHGVVQLGSSFLILENMGFVNDVKSLILRLGCVPGALLSDEFVVKESTQKIGVPVHVGTSITQDNSVHHKATNSLSFTVDNGNKQGNLGLATRFAGHPSHSSVRQIENNMQSDASTFETSCLIQTLPKPFNDHSQQIVLQMSRSELPYGGHLCGPEMQTEADPLNLDGLHHTASQYSSRSYGLSQTLVNQADTSCGSLRSVEQQSLLDAVLQNCATNHLGSSSSIVTAEVSKDNISVPNNHKSSVTIPLHGLPNGTVSNVTPVSIPQSFSITSRQADNNISCSRMGNFGLHDNGSSEVKVAFSKQADSFVNIPAVLGDSGHRFTSISENHSHPKLEPGGQSQKRMEKHLPDAGSILLMQPDELIHSRAQMTGFLYDSKMHKDESESLTSKYSMNGDSCVLPSSGDDLFDILGVDFKNKLFCGYWNNVLVSGCDGNFQSICKDASTTLPDAGPDVLTIGEVFSDSGIFCGSGTDHLLDAVISKVHSVSKQNSDDNESCRTTLTKVGASSLLSTSPTYSRVSMPMSGQMQGESFGIPKPLVKAGAAGSSSFGSTINREEAGNCSQSNSLYASHISSWVEQGNNLRCDSSVSTGYSKRPDEINKPNRKRLRPGENPRPRPKDRQMIQDRVKELREIVPNGAKACLLLLSWFIYATHLFPHFKCSIDALLERTIKHMLFLQSVTKHADKLKQTGESKIVSKEGGLLLKDNFEGGATWAYEVGSQSVVCPIIIEDLNPPRQMLVEMLCEERGFFLEIADIIRHLGLTILKGVMEARNDKIWARFAVEANRDIPRMEIFISLVQLLEQTMMSTAPSTMA</sequence>
<protein>
    <submittedName>
        <fullName evidence="7">Transcription factor MYC/MYB N-terminal</fullName>
    </submittedName>
</protein>
<evidence type="ECO:0000313" key="8">
    <source>
        <dbReference type="Proteomes" id="UP001370490"/>
    </source>
</evidence>
<dbReference type="PANTHER" id="PTHR46196:SF4">
    <property type="entry name" value="TRANSCRIPTION FACTOR LHW"/>
    <property type="match status" value="1"/>
</dbReference>
<comment type="subcellular location">
    <subcellularLocation>
        <location evidence="1">Nucleus</location>
    </subcellularLocation>
</comment>
<dbReference type="InterPro" id="IPR011598">
    <property type="entry name" value="bHLH_dom"/>
</dbReference>
<proteinExistence type="predicted"/>
<dbReference type="PANTHER" id="PTHR46196">
    <property type="entry name" value="TRANSCRIPTION FACTOR BHLH155-LIKE ISOFORM X1-RELATED"/>
    <property type="match status" value="1"/>
</dbReference>
<evidence type="ECO:0000256" key="1">
    <source>
        <dbReference type="ARBA" id="ARBA00004123"/>
    </source>
</evidence>
<keyword evidence="8" id="KW-1185">Reference proteome</keyword>
<gene>
    <name evidence="7" type="ORF">RJ641_008231</name>
</gene>
<feature type="region of interest" description="Disordered" evidence="5">
    <location>
        <begin position="741"/>
        <end position="777"/>
    </location>
</feature>
<evidence type="ECO:0000256" key="2">
    <source>
        <dbReference type="ARBA" id="ARBA00023015"/>
    </source>
</evidence>
<reference evidence="7 8" key="1">
    <citation type="submission" date="2023-12" db="EMBL/GenBank/DDBJ databases">
        <title>A high-quality genome assembly for Dillenia turbinata (Dilleniales).</title>
        <authorList>
            <person name="Chanderbali A."/>
        </authorList>
    </citation>
    <scope>NUCLEOTIDE SEQUENCE [LARGE SCALE GENOMIC DNA]</scope>
    <source>
        <strain evidence="7">LSX21</strain>
        <tissue evidence="7">Leaf</tissue>
    </source>
</reference>
<dbReference type="AlphaFoldDB" id="A0AAN8VBZ1"/>
<evidence type="ECO:0000259" key="6">
    <source>
        <dbReference type="PROSITE" id="PS50888"/>
    </source>
</evidence>
<dbReference type="Pfam" id="PF14215">
    <property type="entry name" value="bHLH-MYC_N"/>
    <property type="match status" value="1"/>
</dbReference>
<keyword evidence="2" id="KW-0805">Transcription regulation</keyword>
<name>A0AAN8VBZ1_9MAGN</name>
<dbReference type="InterPro" id="IPR025610">
    <property type="entry name" value="MYC/MYB_N"/>
</dbReference>
<accession>A0AAN8VBZ1</accession>
<organism evidence="7 8">
    <name type="scientific">Dillenia turbinata</name>
    <dbReference type="NCBI Taxonomy" id="194707"/>
    <lineage>
        <taxon>Eukaryota</taxon>
        <taxon>Viridiplantae</taxon>
        <taxon>Streptophyta</taxon>
        <taxon>Embryophyta</taxon>
        <taxon>Tracheophyta</taxon>
        <taxon>Spermatophyta</taxon>
        <taxon>Magnoliopsida</taxon>
        <taxon>eudicotyledons</taxon>
        <taxon>Gunneridae</taxon>
        <taxon>Pentapetalae</taxon>
        <taxon>Dilleniales</taxon>
        <taxon>Dilleniaceae</taxon>
        <taxon>Dillenia</taxon>
    </lineage>
</organism>
<dbReference type="GO" id="GO:0046983">
    <property type="term" value="F:protein dimerization activity"/>
    <property type="evidence" value="ECO:0007669"/>
    <property type="project" value="InterPro"/>
</dbReference>
<dbReference type="GO" id="GO:0005634">
    <property type="term" value="C:nucleus"/>
    <property type="evidence" value="ECO:0007669"/>
    <property type="project" value="UniProtKB-SubCell"/>
</dbReference>
<evidence type="ECO:0000256" key="4">
    <source>
        <dbReference type="ARBA" id="ARBA00023242"/>
    </source>
</evidence>
<dbReference type="GO" id="GO:0003700">
    <property type="term" value="F:DNA-binding transcription factor activity"/>
    <property type="evidence" value="ECO:0007669"/>
    <property type="project" value="InterPro"/>
</dbReference>
<dbReference type="Pfam" id="PF23176">
    <property type="entry name" value="bHLH_LHW"/>
    <property type="match status" value="2"/>
</dbReference>
<comment type="caution">
    <text evidence="7">The sequence shown here is derived from an EMBL/GenBank/DDBJ whole genome shotgun (WGS) entry which is preliminary data.</text>
</comment>
<evidence type="ECO:0000256" key="3">
    <source>
        <dbReference type="ARBA" id="ARBA00023163"/>
    </source>
</evidence>
<keyword evidence="3" id="KW-0804">Transcription</keyword>
<evidence type="ECO:0000256" key="5">
    <source>
        <dbReference type="SAM" id="MobiDB-lite"/>
    </source>
</evidence>
<dbReference type="InterPro" id="IPR043561">
    <property type="entry name" value="LHW-like"/>
</dbReference>
<dbReference type="PROSITE" id="PS50888">
    <property type="entry name" value="BHLH"/>
    <property type="match status" value="1"/>
</dbReference>
<dbReference type="EMBL" id="JBAMMX010000015">
    <property type="protein sequence ID" value="KAK6926512.1"/>
    <property type="molecule type" value="Genomic_DNA"/>
</dbReference>
<dbReference type="CDD" id="cd18915">
    <property type="entry name" value="bHLH_AtLHW_like"/>
    <property type="match status" value="1"/>
</dbReference>
<evidence type="ECO:0000313" key="7">
    <source>
        <dbReference type="EMBL" id="KAK6926512.1"/>
    </source>
</evidence>
<feature type="compositionally biased region" description="Basic and acidic residues" evidence="5">
    <location>
        <begin position="763"/>
        <end position="777"/>
    </location>
</feature>
<dbReference type="Proteomes" id="UP001370490">
    <property type="component" value="Unassembled WGS sequence"/>
</dbReference>
<keyword evidence="4" id="KW-0539">Nucleus</keyword>
<feature type="domain" description="BHLH" evidence="6">
    <location>
        <begin position="762"/>
        <end position="831"/>
    </location>
</feature>